<proteinExistence type="predicted"/>
<dbReference type="SUPFAM" id="SSF53474">
    <property type="entry name" value="alpha/beta-Hydrolases"/>
    <property type="match status" value="1"/>
</dbReference>
<organism evidence="9 10">
    <name type="scientific">Nepenthes gracilis</name>
    <name type="common">Slender pitcher plant</name>
    <dbReference type="NCBI Taxonomy" id="150966"/>
    <lineage>
        <taxon>Eukaryota</taxon>
        <taxon>Viridiplantae</taxon>
        <taxon>Streptophyta</taxon>
        <taxon>Embryophyta</taxon>
        <taxon>Tracheophyta</taxon>
        <taxon>Spermatophyta</taxon>
        <taxon>Magnoliopsida</taxon>
        <taxon>eudicotyledons</taxon>
        <taxon>Gunneridae</taxon>
        <taxon>Pentapetalae</taxon>
        <taxon>Caryophyllales</taxon>
        <taxon>Nepenthaceae</taxon>
        <taxon>Nepenthes</taxon>
    </lineage>
</organism>
<keyword evidence="6" id="KW-0539">Nucleus</keyword>
<keyword evidence="5" id="KW-0611">Plant defense</keyword>
<keyword evidence="3" id="KW-0963">Cytoplasm</keyword>
<dbReference type="CDD" id="cd00519">
    <property type="entry name" value="Lipase_3"/>
    <property type="match status" value="1"/>
</dbReference>
<dbReference type="Proteomes" id="UP001279734">
    <property type="component" value="Unassembled WGS sequence"/>
</dbReference>
<accession>A0AAD3P4W3</accession>
<dbReference type="GO" id="GO:0006952">
    <property type="term" value="P:defense response"/>
    <property type="evidence" value="ECO:0007669"/>
    <property type="project" value="UniProtKB-KW"/>
</dbReference>
<dbReference type="PANTHER" id="PTHR47413:SF2">
    <property type="entry name" value="LIPASE-LIKE PAD4"/>
    <property type="match status" value="1"/>
</dbReference>
<dbReference type="InterPro" id="IPR041266">
    <property type="entry name" value="EDS1_EP"/>
</dbReference>
<evidence type="ECO:0000256" key="5">
    <source>
        <dbReference type="ARBA" id="ARBA00022821"/>
    </source>
</evidence>
<dbReference type="InterPro" id="IPR029058">
    <property type="entry name" value="AB_hydrolase_fold"/>
</dbReference>
<dbReference type="EMBL" id="BSYO01000001">
    <property type="protein sequence ID" value="GMG99830.1"/>
    <property type="molecule type" value="Genomic_DNA"/>
</dbReference>
<evidence type="ECO:0000259" key="8">
    <source>
        <dbReference type="Pfam" id="PF18117"/>
    </source>
</evidence>
<dbReference type="GO" id="GO:0006629">
    <property type="term" value="P:lipid metabolic process"/>
    <property type="evidence" value="ECO:0007669"/>
    <property type="project" value="InterPro"/>
</dbReference>
<dbReference type="InterPro" id="IPR002921">
    <property type="entry name" value="Fungal_lipase-type"/>
</dbReference>
<keyword evidence="4" id="KW-0378">Hydrolase</keyword>
<feature type="domain" description="Fungal lipase-type" evidence="7">
    <location>
        <begin position="101"/>
        <end position="209"/>
    </location>
</feature>
<feature type="domain" description="EDS1 EP" evidence="8">
    <location>
        <begin position="406"/>
        <end position="619"/>
    </location>
</feature>
<gene>
    <name evidence="9" type="ORF">Nepgr_001670</name>
</gene>
<dbReference type="GO" id="GO:0016787">
    <property type="term" value="F:hydrolase activity"/>
    <property type="evidence" value="ECO:0007669"/>
    <property type="project" value="UniProtKB-KW"/>
</dbReference>
<dbReference type="Pfam" id="PF01764">
    <property type="entry name" value="Lipase_3"/>
    <property type="match status" value="1"/>
</dbReference>
<evidence type="ECO:0000256" key="2">
    <source>
        <dbReference type="ARBA" id="ARBA00004496"/>
    </source>
</evidence>
<evidence type="ECO:0000256" key="6">
    <source>
        <dbReference type="ARBA" id="ARBA00023242"/>
    </source>
</evidence>
<sequence length="632" mass="71375">MEDEASPFETSEMMGSFLASTPLLAASWDLCSRANATAPGSFLTGQVDSADLIAFSGTEFVNGSEADTDDLVPLAGVLGGLFSALDCRDGSSRGGGTDDERVMVHAGLLKRFLSIFESPGLQNRMKAMEERKRSVVLTGHSIGGTTASLMALTLLSHLENIRLPPQVLCITFGSPLLGNKSLIRAILRQRWGGNFCHVVMRHDIVPRLLFSPLASLNTQLLCLLRCWQLPMKCPHSGQPAIQISNEQKAQLLRFVLDFAEARLRTTEEDMGTGLFWPFGTYLFCSEGGAVCVDGHNTVAIARLLHLILATATATSCIDDHLKYGECVQKISSQFLKRKGFMEGNPPESSYEAGLALALESSGLASQEWISISARDCLQTVRQMGVTPTLNCANLAKCLSKITRNRAQIEWYKASCDVSDEQMGYYDSFKRNQASMREAHVNKFRIKLARFWDGVINMIDNNELPYDFHTRWKWINASHFYQLLVEPLDIAEYYRTGMHHKQGHYLKHGRERRHEIFDKWWKGRNINEEENKRRNFAGLTQDSCFWARVEEAQESLEKVRSERNPMKLAELWQGVEEVAEYARKLIENKRVSKDVLAKKSSYRLLEEELVQLRDMKSKLQQFPPQFPGLLRMN</sequence>
<comment type="subcellular location">
    <subcellularLocation>
        <location evidence="2">Cytoplasm</location>
    </subcellularLocation>
    <subcellularLocation>
        <location evidence="1">Nucleus</location>
    </subcellularLocation>
</comment>
<evidence type="ECO:0000313" key="10">
    <source>
        <dbReference type="Proteomes" id="UP001279734"/>
    </source>
</evidence>
<evidence type="ECO:0000313" key="9">
    <source>
        <dbReference type="EMBL" id="GMG99830.1"/>
    </source>
</evidence>
<dbReference type="AlphaFoldDB" id="A0AAD3P4W3"/>
<evidence type="ECO:0000256" key="1">
    <source>
        <dbReference type="ARBA" id="ARBA00004123"/>
    </source>
</evidence>
<name>A0AAD3P4W3_NEPGR</name>
<dbReference type="Pfam" id="PF18117">
    <property type="entry name" value="EDS1_EP"/>
    <property type="match status" value="1"/>
</dbReference>
<dbReference type="PANTHER" id="PTHR47413">
    <property type="entry name" value="LIPASE-LIKE PAD4"/>
    <property type="match status" value="1"/>
</dbReference>
<reference evidence="9" key="1">
    <citation type="submission" date="2023-05" db="EMBL/GenBank/DDBJ databases">
        <title>Nepenthes gracilis genome sequencing.</title>
        <authorList>
            <person name="Fukushima K."/>
        </authorList>
    </citation>
    <scope>NUCLEOTIDE SEQUENCE</scope>
    <source>
        <strain evidence="9">SING2019-196</strain>
    </source>
</reference>
<evidence type="ECO:0000259" key="7">
    <source>
        <dbReference type="Pfam" id="PF01764"/>
    </source>
</evidence>
<dbReference type="Gene3D" id="3.40.50.1820">
    <property type="entry name" value="alpha/beta hydrolase"/>
    <property type="match status" value="1"/>
</dbReference>
<evidence type="ECO:0008006" key="11">
    <source>
        <dbReference type="Google" id="ProtNLM"/>
    </source>
</evidence>
<dbReference type="GO" id="GO:0005634">
    <property type="term" value="C:nucleus"/>
    <property type="evidence" value="ECO:0007669"/>
    <property type="project" value="UniProtKB-SubCell"/>
</dbReference>
<evidence type="ECO:0000256" key="3">
    <source>
        <dbReference type="ARBA" id="ARBA00022490"/>
    </source>
</evidence>
<dbReference type="GO" id="GO:0005737">
    <property type="term" value="C:cytoplasm"/>
    <property type="evidence" value="ECO:0007669"/>
    <property type="project" value="UniProtKB-SubCell"/>
</dbReference>
<evidence type="ECO:0000256" key="4">
    <source>
        <dbReference type="ARBA" id="ARBA00022801"/>
    </source>
</evidence>
<comment type="caution">
    <text evidence="9">The sequence shown here is derived from an EMBL/GenBank/DDBJ whole genome shotgun (WGS) entry which is preliminary data.</text>
</comment>
<keyword evidence="10" id="KW-1185">Reference proteome</keyword>
<protein>
    <recommendedName>
        <fullName evidence="11">Lipase-like PAD4</fullName>
    </recommendedName>
</protein>